<dbReference type="EMBL" id="NAJL01000057">
    <property type="protein sequence ID" value="TKA23321.1"/>
    <property type="molecule type" value="Genomic_DNA"/>
</dbReference>
<evidence type="ECO:0000313" key="3">
    <source>
        <dbReference type="Proteomes" id="UP000308549"/>
    </source>
</evidence>
<comment type="caution">
    <text evidence="2">The sequence shown here is derived from an EMBL/GenBank/DDBJ whole genome shotgun (WGS) entry which is preliminary data.</text>
</comment>
<evidence type="ECO:0000256" key="1">
    <source>
        <dbReference type="SAM" id="MobiDB-lite"/>
    </source>
</evidence>
<organism evidence="2 3">
    <name type="scientific">Salinomyces thailandicus</name>
    <dbReference type="NCBI Taxonomy" id="706561"/>
    <lineage>
        <taxon>Eukaryota</taxon>
        <taxon>Fungi</taxon>
        <taxon>Dikarya</taxon>
        <taxon>Ascomycota</taxon>
        <taxon>Pezizomycotina</taxon>
        <taxon>Dothideomycetes</taxon>
        <taxon>Dothideomycetidae</taxon>
        <taxon>Mycosphaerellales</taxon>
        <taxon>Teratosphaeriaceae</taxon>
        <taxon>Salinomyces</taxon>
    </lineage>
</organism>
<feature type="region of interest" description="Disordered" evidence="1">
    <location>
        <begin position="1"/>
        <end position="44"/>
    </location>
</feature>
<reference evidence="2 3" key="1">
    <citation type="submission" date="2017-03" db="EMBL/GenBank/DDBJ databases">
        <title>Genomes of endolithic fungi from Antarctica.</title>
        <authorList>
            <person name="Coleine C."/>
            <person name="Masonjones S."/>
            <person name="Stajich J.E."/>
        </authorList>
    </citation>
    <scope>NUCLEOTIDE SEQUENCE [LARGE SCALE GENOMIC DNA]</scope>
    <source>
        <strain evidence="2 3">CCFEE 6315</strain>
    </source>
</reference>
<gene>
    <name evidence="2" type="ORF">B0A50_07529</name>
</gene>
<dbReference type="AlphaFoldDB" id="A0A4U0TMV8"/>
<proteinExistence type="predicted"/>
<keyword evidence="3" id="KW-1185">Reference proteome</keyword>
<dbReference type="Proteomes" id="UP000308549">
    <property type="component" value="Unassembled WGS sequence"/>
</dbReference>
<evidence type="ECO:0000313" key="2">
    <source>
        <dbReference type="EMBL" id="TKA23321.1"/>
    </source>
</evidence>
<name>A0A4U0TMV8_9PEZI</name>
<accession>A0A4U0TMV8</accession>
<feature type="compositionally biased region" description="Polar residues" evidence="1">
    <location>
        <begin position="14"/>
        <end position="44"/>
    </location>
</feature>
<protein>
    <submittedName>
        <fullName evidence="2">Uncharacterized protein</fullName>
    </submittedName>
</protein>
<sequence length="90" mass="10351">MRDGSFGLEPVTRLSAQSRETASSSPASTMPVSDGLQYTGTTQDSNVCRQSNKEYYQIPIYYEDQTLWFDYLIFNDLHGLHQTRCPIEHR</sequence>